<proteinExistence type="predicted"/>
<keyword evidence="1" id="KW-0732">Signal</keyword>
<protein>
    <recommendedName>
        <fullName evidence="4">Secreted protein</fullName>
    </recommendedName>
</protein>
<evidence type="ECO:0008006" key="4">
    <source>
        <dbReference type="Google" id="ProtNLM"/>
    </source>
</evidence>
<evidence type="ECO:0000256" key="1">
    <source>
        <dbReference type="SAM" id="SignalP"/>
    </source>
</evidence>
<dbReference type="OrthoDB" id="8592692at2"/>
<name>A0A1H8F8V2_9RHOB</name>
<feature type="signal peptide" evidence="1">
    <location>
        <begin position="1"/>
        <end position="21"/>
    </location>
</feature>
<keyword evidence="3" id="KW-1185">Reference proteome</keyword>
<organism evidence="2 3">
    <name type="scientific">Pseudorhodobacter antarcticus</name>
    <dbReference type="NCBI Taxonomy" id="1077947"/>
    <lineage>
        <taxon>Bacteria</taxon>
        <taxon>Pseudomonadati</taxon>
        <taxon>Pseudomonadota</taxon>
        <taxon>Alphaproteobacteria</taxon>
        <taxon>Rhodobacterales</taxon>
        <taxon>Paracoccaceae</taxon>
        <taxon>Pseudorhodobacter</taxon>
    </lineage>
</organism>
<accession>A0A1H8F8V2</accession>
<dbReference type="RefSeq" id="WP_050520490.1">
    <property type="nucleotide sequence ID" value="NZ_FOCO01000010.1"/>
</dbReference>
<evidence type="ECO:0000313" key="2">
    <source>
        <dbReference type="EMBL" id="SEN27975.1"/>
    </source>
</evidence>
<evidence type="ECO:0000313" key="3">
    <source>
        <dbReference type="Proteomes" id="UP000183002"/>
    </source>
</evidence>
<reference evidence="2 3" key="1">
    <citation type="submission" date="2016-10" db="EMBL/GenBank/DDBJ databases">
        <authorList>
            <person name="de Groot N.N."/>
        </authorList>
    </citation>
    <scope>NUCLEOTIDE SEQUENCE [LARGE SCALE GENOMIC DNA]</scope>
    <source>
        <strain evidence="2 3">CGMCC 1.10836</strain>
    </source>
</reference>
<dbReference type="EMBL" id="FOCO01000010">
    <property type="protein sequence ID" value="SEN27975.1"/>
    <property type="molecule type" value="Genomic_DNA"/>
</dbReference>
<feature type="chain" id="PRO_5010223966" description="Secreted protein" evidence="1">
    <location>
        <begin position="22"/>
        <end position="152"/>
    </location>
</feature>
<dbReference type="Proteomes" id="UP000183002">
    <property type="component" value="Unassembled WGS sequence"/>
</dbReference>
<dbReference type="PROSITE" id="PS51257">
    <property type="entry name" value="PROKAR_LIPOPROTEIN"/>
    <property type="match status" value="1"/>
</dbReference>
<gene>
    <name evidence="2" type="ORF">SAMN05216227_101064</name>
</gene>
<sequence length="152" mass="15573">MGFRWLMLAVALSACQMGGGAGPDAATDIAPPNAIIGPTVEVTRLDAPPAAAAAPAPSAALVPMPKPEPIAGRKIPDQIACEKRGGSFVAFGASGLMTCQTPTRDSGKQCKRESDCDGVCLARSRTCAPVKPLLGCNAVLQNDGRRVDLCID</sequence>
<dbReference type="STRING" id="1077947.SAMN05216227_101064"/>
<dbReference type="AlphaFoldDB" id="A0A1H8F8V2"/>